<dbReference type="AlphaFoldDB" id="A0A8H6A3T6"/>
<dbReference type="SUPFAM" id="SSF51735">
    <property type="entry name" value="NAD(P)-binding Rossmann-fold domains"/>
    <property type="match status" value="1"/>
</dbReference>
<evidence type="ECO:0000313" key="5">
    <source>
        <dbReference type="EMBL" id="KAF5860322.1"/>
    </source>
</evidence>
<keyword evidence="2" id="KW-0521">NADP</keyword>
<gene>
    <name evidence="5" type="ORF">ETB97_001742</name>
</gene>
<dbReference type="InterPro" id="IPR051609">
    <property type="entry name" value="NmrA/Isoflavone_reductase-like"/>
</dbReference>
<name>A0A8H6A3T6_PETAA</name>
<evidence type="ECO:0000256" key="2">
    <source>
        <dbReference type="ARBA" id="ARBA00022857"/>
    </source>
</evidence>
<feature type="domain" description="NAD(P)-binding" evidence="4">
    <location>
        <begin position="8"/>
        <end position="161"/>
    </location>
</feature>
<comment type="caution">
    <text evidence="5">The sequence shown here is derived from an EMBL/GenBank/DDBJ whole genome shotgun (WGS) entry which is preliminary data.</text>
</comment>
<evidence type="ECO:0000256" key="3">
    <source>
        <dbReference type="ARBA" id="ARBA00023002"/>
    </source>
</evidence>
<protein>
    <recommendedName>
        <fullName evidence="4">NAD(P)-binding domain-containing protein</fullName>
    </recommendedName>
</protein>
<reference evidence="5 6" key="1">
    <citation type="submission" date="2019-04" db="EMBL/GenBank/DDBJ databases">
        <title>Aspergillus burnettii sp. nov., novel species from soil in southeast Queensland.</title>
        <authorList>
            <person name="Gilchrist C.L.M."/>
            <person name="Pitt J.I."/>
            <person name="Lange L."/>
            <person name="Lacey H.J."/>
            <person name="Vuong D."/>
            <person name="Midgley D.J."/>
            <person name="Greenfield P."/>
            <person name="Bradbury M."/>
            <person name="Lacey E."/>
            <person name="Busk P.K."/>
            <person name="Pilgaard B."/>
            <person name="Chooi Y.H."/>
            <person name="Piggott A.M."/>
        </authorList>
    </citation>
    <scope>NUCLEOTIDE SEQUENCE [LARGE SCALE GENOMIC DNA]</scope>
    <source>
        <strain evidence="5 6">FRR 5400</strain>
    </source>
</reference>
<dbReference type="GO" id="GO:0016491">
    <property type="term" value="F:oxidoreductase activity"/>
    <property type="evidence" value="ECO:0007669"/>
    <property type="project" value="UniProtKB-KW"/>
</dbReference>
<dbReference type="PANTHER" id="PTHR47706:SF4">
    <property type="entry name" value="NMRA-LIKE DOMAIN-CONTAINING PROTEIN"/>
    <property type="match status" value="1"/>
</dbReference>
<dbReference type="EMBL" id="SPNV01000134">
    <property type="protein sequence ID" value="KAF5860322.1"/>
    <property type="molecule type" value="Genomic_DNA"/>
</dbReference>
<accession>A0A8H6A3T6</accession>
<keyword evidence="6" id="KW-1185">Reference proteome</keyword>
<sequence>MHVAVAGAGALARYISDEFPKHGHELVILTRSEKEFFRNRPHITQVVTDYTVPSLVTAIEDCEMLVSAIELSTTENIDVHLTLMKACQLSPKCKRFIPCEYGANIEDHPDVPFFHWQTREPVRKALREQTELEWTLVNIGWLVDYVVPRRNRYLKDPGETFPVNIEEKRLVIPGTGKEPVNVTAARDVAAALALLAKAPSWESYTYISGTKTYWNELAELVQRRYPGTWDVRRVGLGRILDTIQTSTDKREVIFAHYQLITPLGAGDFHPLKVDDHRRKFFPGLVFRSPEQLIDEIEEDRNKIV</sequence>
<dbReference type="Proteomes" id="UP000541154">
    <property type="component" value="Unassembled WGS sequence"/>
</dbReference>
<dbReference type="PANTHER" id="PTHR47706">
    <property type="entry name" value="NMRA-LIKE FAMILY PROTEIN"/>
    <property type="match status" value="1"/>
</dbReference>
<proteinExistence type="inferred from homology"/>
<dbReference type="Pfam" id="PF13460">
    <property type="entry name" value="NAD_binding_10"/>
    <property type="match status" value="1"/>
</dbReference>
<dbReference type="InterPro" id="IPR036291">
    <property type="entry name" value="NAD(P)-bd_dom_sf"/>
</dbReference>
<keyword evidence="3" id="KW-0560">Oxidoreductase</keyword>
<evidence type="ECO:0000259" key="4">
    <source>
        <dbReference type="Pfam" id="PF13460"/>
    </source>
</evidence>
<evidence type="ECO:0000256" key="1">
    <source>
        <dbReference type="ARBA" id="ARBA00005725"/>
    </source>
</evidence>
<dbReference type="Gene3D" id="3.90.25.10">
    <property type="entry name" value="UDP-galactose 4-epimerase, domain 1"/>
    <property type="match status" value="1"/>
</dbReference>
<comment type="similarity">
    <text evidence="1">Belongs to the NmrA-type oxidoreductase family. Isoflavone reductase subfamily.</text>
</comment>
<organism evidence="5 6">
    <name type="scientific">Petromyces alliaceus</name>
    <name type="common">Aspergillus alliaceus</name>
    <dbReference type="NCBI Taxonomy" id="209559"/>
    <lineage>
        <taxon>Eukaryota</taxon>
        <taxon>Fungi</taxon>
        <taxon>Dikarya</taxon>
        <taxon>Ascomycota</taxon>
        <taxon>Pezizomycotina</taxon>
        <taxon>Eurotiomycetes</taxon>
        <taxon>Eurotiomycetidae</taxon>
        <taxon>Eurotiales</taxon>
        <taxon>Aspergillaceae</taxon>
        <taxon>Aspergillus</taxon>
        <taxon>Aspergillus subgen. Circumdati</taxon>
    </lineage>
</organism>
<evidence type="ECO:0000313" key="6">
    <source>
        <dbReference type="Proteomes" id="UP000541154"/>
    </source>
</evidence>
<dbReference type="Gene3D" id="3.40.50.720">
    <property type="entry name" value="NAD(P)-binding Rossmann-like Domain"/>
    <property type="match status" value="1"/>
</dbReference>
<dbReference type="InterPro" id="IPR016040">
    <property type="entry name" value="NAD(P)-bd_dom"/>
</dbReference>